<feature type="transmembrane region" description="Helical" evidence="1">
    <location>
        <begin position="6"/>
        <end position="25"/>
    </location>
</feature>
<reference evidence="2 3" key="1">
    <citation type="submission" date="2016-10" db="EMBL/GenBank/DDBJ databases">
        <authorList>
            <person name="de Groot N.N."/>
        </authorList>
    </citation>
    <scope>NUCLEOTIDE SEQUENCE [LARGE SCALE GENOMIC DNA]</scope>
    <source>
        <strain evidence="2 3">CGMCC 4.5598</strain>
    </source>
</reference>
<organism evidence="2 3">
    <name type="scientific">Nonomuraea wenchangensis</name>
    <dbReference type="NCBI Taxonomy" id="568860"/>
    <lineage>
        <taxon>Bacteria</taxon>
        <taxon>Bacillati</taxon>
        <taxon>Actinomycetota</taxon>
        <taxon>Actinomycetes</taxon>
        <taxon>Streptosporangiales</taxon>
        <taxon>Streptosporangiaceae</taxon>
        <taxon>Nonomuraea</taxon>
    </lineage>
</organism>
<accession>A0A1I0L0U8</accession>
<dbReference type="AlphaFoldDB" id="A0A1I0L0U8"/>
<feature type="transmembrane region" description="Helical" evidence="1">
    <location>
        <begin position="115"/>
        <end position="135"/>
    </location>
</feature>
<dbReference type="Proteomes" id="UP000199361">
    <property type="component" value="Unassembled WGS sequence"/>
</dbReference>
<keyword evidence="3" id="KW-1185">Reference proteome</keyword>
<keyword evidence="1" id="KW-0812">Transmembrane</keyword>
<gene>
    <name evidence="2" type="ORF">SAMN05421811_11167</name>
</gene>
<evidence type="ECO:0000313" key="3">
    <source>
        <dbReference type="Proteomes" id="UP000199361"/>
    </source>
</evidence>
<protein>
    <submittedName>
        <fullName evidence="2">Uncharacterized protein</fullName>
    </submittedName>
</protein>
<proteinExistence type="predicted"/>
<dbReference type="EMBL" id="FOHX01000011">
    <property type="protein sequence ID" value="SEU32736.1"/>
    <property type="molecule type" value="Genomic_DNA"/>
</dbReference>
<keyword evidence="1" id="KW-1133">Transmembrane helix</keyword>
<sequence length="156" mass="16393">MPPHAVAGHLVIVLAPLTALLALIYAWRPTSRSGTRLPLVVLAALDLALAVWAEQAGSTLYEELLASAKDAGHELPPTVLRHAHLGDALTVCSFALLATALVVVWRVLAPGRGRGTGAVVASCVLTAAVVGVWWFTGAALVEALHAVWAQHPLWRP</sequence>
<keyword evidence="1" id="KW-0472">Membrane</keyword>
<evidence type="ECO:0000313" key="2">
    <source>
        <dbReference type="EMBL" id="SEU32736.1"/>
    </source>
</evidence>
<feature type="transmembrane region" description="Helical" evidence="1">
    <location>
        <begin position="88"/>
        <end position="108"/>
    </location>
</feature>
<dbReference type="STRING" id="568860.SAMN05421811_11167"/>
<feature type="transmembrane region" description="Helical" evidence="1">
    <location>
        <begin position="37"/>
        <end position="53"/>
    </location>
</feature>
<evidence type="ECO:0000256" key="1">
    <source>
        <dbReference type="SAM" id="Phobius"/>
    </source>
</evidence>
<dbReference type="RefSeq" id="WP_143082438.1">
    <property type="nucleotide sequence ID" value="NZ_FOHX01000011.1"/>
</dbReference>
<dbReference type="OrthoDB" id="3830771at2"/>
<name>A0A1I0L0U8_9ACTN</name>